<feature type="non-terminal residue" evidence="1">
    <location>
        <position position="1"/>
    </location>
</feature>
<dbReference type="AlphaFoldDB" id="A0AAD4TC17"/>
<sequence>ERGYLPKIFVGRGHNEKRTSIHLRLLIGLNNDSNKDFCSDNSPKRSWAVVECPEGFNFVTLIPFLKLSFRIQFLLCTLCNP</sequence>
<evidence type="ECO:0000313" key="2">
    <source>
        <dbReference type="Proteomes" id="UP001202328"/>
    </source>
</evidence>
<evidence type="ECO:0000313" key="1">
    <source>
        <dbReference type="EMBL" id="KAI3948486.1"/>
    </source>
</evidence>
<reference evidence="1" key="1">
    <citation type="submission" date="2022-04" db="EMBL/GenBank/DDBJ databases">
        <title>A functionally conserved STORR gene fusion in Papaver species that diverged 16.8 million years ago.</title>
        <authorList>
            <person name="Catania T."/>
        </authorList>
    </citation>
    <scope>NUCLEOTIDE SEQUENCE</scope>
    <source>
        <strain evidence="1">S-188037</strain>
    </source>
</reference>
<gene>
    <name evidence="1" type="ORF">MKW98_019236</name>
</gene>
<organism evidence="1 2">
    <name type="scientific">Papaver atlanticum</name>
    <dbReference type="NCBI Taxonomy" id="357466"/>
    <lineage>
        <taxon>Eukaryota</taxon>
        <taxon>Viridiplantae</taxon>
        <taxon>Streptophyta</taxon>
        <taxon>Embryophyta</taxon>
        <taxon>Tracheophyta</taxon>
        <taxon>Spermatophyta</taxon>
        <taxon>Magnoliopsida</taxon>
        <taxon>Ranunculales</taxon>
        <taxon>Papaveraceae</taxon>
        <taxon>Papaveroideae</taxon>
        <taxon>Papaver</taxon>
    </lineage>
</organism>
<dbReference type="Proteomes" id="UP001202328">
    <property type="component" value="Unassembled WGS sequence"/>
</dbReference>
<proteinExistence type="predicted"/>
<keyword evidence="2" id="KW-1185">Reference proteome</keyword>
<accession>A0AAD4TC17</accession>
<comment type="caution">
    <text evidence="1">The sequence shown here is derived from an EMBL/GenBank/DDBJ whole genome shotgun (WGS) entry which is preliminary data.</text>
</comment>
<dbReference type="EMBL" id="JAJJMB010003267">
    <property type="protein sequence ID" value="KAI3948486.1"/>
    <property type="molecule type" value="Genomic_DNA"/>
</dbReference>
<protein>
    <submittedName>
        <fullName evidence="1">Uncharacterized protein</fullName>
    </submittedName>
</protein>
<name>A0AAD4TC17_9MAGN</name>